<dbReference type="Proteomes" id="UP000298714">
    <property type="component" value="Chromosome"/>
</dbReference>
<organism evidence="1 2">
    <name type="scientific">Hankyongella ginsenosidimutans</name>
    <dbReference type="NCBI Taxonomy" id="1763828"/>
    <lineage>
        <taxon>Bacteria</taxon>
        <taxon>Pseudomonadati</taxon>
        <taxon>Pseudomonadota</taxon>
        <taxon>Alphaproteobacteria</taxon>
        <taxon>Sphingomonadales</taxon>
        <taxon>Sphingomonadaceae</taxon>
        <taxon>Hankyongella</taxon>
    </lineage>
</organism>
<evidence type="ECO:0000313" key="1">
    <source>
        <dbReference type="EMBL" id="QCI79344.1"/>
    </source>
</evidence>
<dbReference type="EMBL" id="CP039704">
    <property type="protein sequence ID" value="QCI79344.1"/>
    <property type="molecule type" value="Genomic_DNA"/>
</dbReference>
<gene>
    <name evidence="1" type="ORF">E6W36_06640</name>
</gene>
<reference evidence="2" key="1">
    <citation type="submission" date="2019-04" db="EMBL/GenBank/DDBJ databases">
        <title>Complete genome sequence of Sphingomonas sp. W1-2-3.</title>
        <authorList>
            <person name="Im W.T."/>
        </authorList>
    </citation>
    <scope>NUCLEOTIDE SEQUENCE [LARGE SCALE GENOMIC DNA]</scope>
    <source>
        <strain evidence="2">W1-2-3</strain>
    </source>
</reference>
<evidence type="ECO:0000313" key="2">
    <source>
        <dbReference type="Proteomes" id="UP000298714"/>
    </source>
</evidence>
<protein>
    <submittedName>
        <fullName evidence="1">Uncharacterized protein</fullName>
    </submittedName>
</protein>
<dbReference type="KEGG" id="hgn:E6W36_06640"/>
<sequence length="88" mass="9515">MSAPLVDDRLARSALSYRPLPMMTAVRDMVHWMQALGILEPLARATRAAEPDFQAPSFAPGAGAAPAVARQHLKIIRSDAQILHEAAE</sequence>
<name>A0A4D7C0U0_9SPHN</name>
<accession>A0A4D7C0U0</accession>
<proteinExistence type="predicted"/>
<keyword evidence="2" id="KW-1185">Reference proteome</keyword>
<dbReference type="AlphaFoldDB" id="A0A4D7C0U0"/>
<dbReference type="RefSeq" id="WP_222874179.1">
    <property type="nucleotide sequence ID" value="NZ_CP039704.1"/>
</dbReference>